<dbReference type="Gene3D" id="1.10.3700.10">
    <property type="entry name" value="AGR C 984p-like"/>
    <property type="match status" value="2"/>
</dbReference>
<proteinExistence type="predicted"/>
<organism evidence="1 2">
    <name type="scientific">Methylobacterium crusticola</name>
    <dbReference type="NCBI Taxonomy" id="1697972"/>
    <lineage>
        <taxon>Bacteria</taxon>
        <taxon>Pseudomonadati</taxon>
        <taxon>Pseudomonadota</taxon>
        <taxon>Alphaproteobacteria</taxon>
        <taxon>Hyphomicrobiales</taxon>
        <taxon>Methylobacteriaceae</taxon>
        <taxon>Methylobacterium</taxon>
    </lineage>
</organism>
<reference evidence="1" key="1">
    <citation type="journal article" date="2021" name="Front. Microbiol.">
        <title>Comprehensive Comparative Genomics and Phenotyping of Methylobacterium Species.</title>
        <authorList>
            <person name="Alessa O."/>
            <person name="Ogura Y."/>
            <person name="Fujitani Y."/>
            <person name="Takami H."/>
            <person name="Hayashi T."/>
            <person name="Sahin N."/>
            <person name="Tani A."/>
        </authorList>
    </citation>
    <scope>NUCLEOTIDE SEQUENCE</scope>
    <source>
        <strain evidence="1">KCTC 52305</strain>
    </source>
</reference>
<dbReference type="Proteomes" id="UP001055167">
    <property type="component" value="Unassembled WGS sequence"/>
</dbReference>
<evidence type="ECO:0000313" key="1">
    <source>
        <dbReference type="EMBL" id="GJD52850.1"/>
    </source>
</evidence>
<dbReference type="InterPro" id="IPR023157">
    <property type="entry name" value="AGR-C-984p-like_sf"/>
</dbReference>
<accession>A0ABQ4R6R2</accession>
<dbReference type="EMBL" id="BPQH01000022">
    <property type="protein sequence ID" value="GJD52850.1"/>
    <property type="molecule type" value="Genomic_DNA"/>
</dbReference>
<dbReference type="SUPFAM" id="SSF158837">
    <property type="entry name" value="AGR C 984p-like"/>
    <property type="match status" value="1"/>
</dbReference>
<protein>
    <recommendedName>
        <fullName evidence="3">DUF1217 domain-containing protein</fullName>
    </recommendedName>
</protein>
<evidence type="ECO:0000313" key="2">
    <source>
        <dbReference type="Proteomes" id="UP001055167"/>
    </source>
</evidence>
<name>A0ABQ4R6R2_9HYPH</name>
<evidence type="ECO:0008006" key="3">
    <source>
        <dbReference type="Google" id="ProtNLM"/>
    </source>
</evidence>
<dbReference type="Pfam" id="PF06748">
    <property type="entry name" value="DUF1217"/>
    <property type="match status" value="2"/>
</dbReference>
<keyword evidence="2" id="KW-1185">Reference proteome</keyword>
<sequence length="425" mass="43543">MVSTLTGYTLIARDLAAALRRKAAEPAVARETAYYQARIGQVRSVDALMADRRLYAYAVKAYGLEDMTYARAFMRKVLSEGAASRASFANRLADDRYVALARAFDFTQGFSAAGRDGTISDRGPVAPTPAQMTGAVELSGTLDFSGRSEVSFSLATQCDAATTRAATIVLNRTTLAPAVRDLSAVTADEIVAAINGQIAATGEPGLAGKVRVGLGVGNRLFLETTASLDLGADGAAGGTGRDADTVAAAGGALRTIAIRNVALSDPSRTALDIGFGTALGPDASARSVTDAYLRQSLESDAGAADTGVRLALYFARKAPTLTSAYDVLGDAALSQVANTVVGLPATSGAATREALERRAGLIAAKIDIASFRDPAKLAAFVRRFAALWDARDGPASAPVLALFGAGAAGVTAETPAAAAALRTGR</sequence>
<comment type="caution">
    <text evidence="1">The sequence shown here is derived from an EMBL/GenBank/DDBJ whole genome shotgun (WGS) entry which is preliminary data.</text>
</comment>
<dbReference type="RefSeq" id="WP_128564725.1">
    <property type="nucleotide sequence ID" value="NZ_BPQH01000022.1"/>
</dbReference>
<reference evidence="1" key="2">
    <citation type="submission" date="2021-08" db="EMBL/GenBank/DDBJ databases">
        <authorList>
            <person name="Tani A."/>
            <person name="Ola A."/>
            <person name="Ogura Y."/>
            <person name="Katsura K."/>
            <person name="Hayashi T."/>
        </authorList>
    </citation>
    <scope>NUCLEOTIDE SEQUENCE</scope>
    <source>
        <strain evidence="1">KCTC 52305</strain>
    </source>
</reference>
<gene>
    <name evidence="1" type="ORF">OPKNFCMD_5617</name>
</gene>
<dbReference type="InterPro" id="IPR010626">
    <property type="entry name" value="DUF1217"/>
</dbReference>